<dbReference type="STRING" id="504805.SAMN05421505_14913"/>
<feature type="region of interest" description="Disordered" evidence="1">
    <location>
        <begin position="16"/>
        <end position="36"/>
    </location>
</feature>
<name>A0A1G8KB46_9ACTN</name>
<protein>
    <submittedName>
        <fullName evidence="2">Uncharacterized protein</fullName>
    </submittedName>
</protein>
<dbReference type="RefSeq" id="WP_093175603.1">
    <property type="nucleotide sequence ID" value="NZ_FNCN01000049.1"/>
</dbReference>
<gene>
    <name evidence="2" type="ORF">SAMN05421505_14913</name>
</gene>
<proteinExistence type="predicted"/>
<dbReference type="EMBL" id="FNCN01000049">
    <property type="protein sequence ID" value="SDI40613.1"/>
    <property type="molecule type" value="Genomic_DNA"/>
</dbReference>
<evidence type="ECO:0000313" key="2">
    <source>
        <dbReference type="EMBL" id="SDI40613.1"/>
    </source>
</evidence>
<reference evidence="2 3" key="1">
    <citation type="submission" date="2016-10" db="EMBL/GenBank/DDBJ databases">
        <authorList>
            <person name="de Groot N.N."/>
        </authorList>
    </citation>
    <scope>NUCLEOTIDE SEQUENCE [LARGE SCALE GENOMIC DNA]</scope>
    <source>
        <strain evidence="2 3">CPCC 201354</strain>
    </source>
</reference>
<sequence length="264" mass="28598">MSNGLRECARAERCSAPRIDTDPTGRTNRRPALTPRPLCDADRTAVANTLTAIPALYVHVHQHMEQTLPALASGPRISISKTPPALISLGADELLRLMLDTLVSWEERVRTVARLTPLDTGAARLRRDGVALVQATETLASHLDALLALPNEPMTRNGDLVDLSGADAGLEILDLARRCRVLLGDTLPSARHLHGVMCGFCGWPELYEVLIDGVHAGATCQGCGNDYDAAGYRDLLSQQARRARTHARRMVSVAEGDDDSTRRA</sequence>
<keyword evidence="3" id="KW-1185">Reference proteome</keyword>
<organism evidence="2 3">
    <name type="scientific">Sinosporangium album</name>
    <dbReference type="NCBI Taxonomy" id="504805"/>
    <lineage>
        <taxon>Bacteria</taxon>
        <taxon>Bacillati</taxon>
        <taxon>Actinomycetota</taxon>
        <taxon>Actinomycetes</taxon>
        <taxon>Streptosporangiales</taxon>
        <taxon>Streptosporangiaceae</taxon>
        <taxon>Sinosporangium</taxon>
    </lineage>
</organism>
<dbReference type="Proteomes" id="UP000198923">
    <property type="component" value="Unassembled WGS sequence"/>
</dbReference>
<evidence type="ECO:0000256" key="1">
    <source>
        <dbReference type="SAM" id="MobiDB-lite"/>
    </source>
</evidence>
<dbReference type="AlphaFoldDB" id="A0A1G8KB46"/>
<accession>A0A1G8KB46</accession>
<dbReference type="OrthoDB" id="3466229at2"/>
<evidence type="ECO:0000313" key="3">
    <source>
        <dbReference type="Proteomes" id="UP000198923"/>
    </source>
</evidence>